<evidence type="ECO:0000313" key="8">
    <source>
        <dbReference type="EMBL" id="OAX43885.1"/>
    </source>
</evidence>
<keyword evidence="7" id="KW-0809">Transit peptide</keyword>
<dbReference type="Pfam" id="PF02935">
    <property type="entry name" value="COX7C"/>
    <property type="match status" value="1"/>
</dbReference>
<organism evidence="8 9">
    <name type="scientific">Rhizopogon vinicolor AM-OR11-026</name>
    <dbReference type="NCBI Taxonomy" id="1314800"/>
    <lineage>
        <taxon>Eukaryota</taxon>
        <taxon>Fungi</taxon>
        <taxon>Dikarya</taxon>
        <taxon>Basidiomycota</taxon>
        <taxon>Agaricomycotina</taxon>
        <taxon>Agaricomycetes</taxon>
        <taxon>Agaricomycetidae</taxon>
        <taxon>Boletales</taxon>
        <taxon>Suillineae</taxon>
        <taxon>Rhizopogonaceae</taxon>
        <taxon>Rhizopogon</taxon>
    </lineage>
</organism>
<dbReference type="SUPFAM" id="SSF81427">
    <property type="entry name" value="Mitochondrial cytochrome c oxidase subunit VIIc (aka VIIIa)"/>
    <property type="match status" value="1"/>
</dbReference>
<evidence type="ECO:0000256" key="5">
    <source>
        <dbReference type="ARBA" id="ARBA00023128"/>
    </source>
</evidence>
<comment type="subunit">
    <text evidence="7">Component of the cytochrome c oxidase (complex IV, CIV), a multisubunit enzyme composed of a catalytic core of 3 subunits and several supernumerary subunits. The complex exists as a monomer or a dimer and forms supercomplexes (SCs) in the inner mitochondrial membrane with ubiquinol-cytochrome c oxidoreductase (cytochrome b-c1 complex, complex III, CIII).</text>
</comment>
<evidence type="ECO:0000256" key="6">
    <source>
        <dbReference type="ARBA" id="ARBA00023136"/>
    </source>
</evidence>
<name>A0A1B7NGA2_9AGAM</name>
<comment type="pathway">
    <text evidence="2 7">Energy metabolism; oxidative phosphorylation.</text>
</comment>
<protein>
    <recommendedName>
        <fullName evidence="7">Cytochrome c oxidase subunit 8, mitochondrial</fullName>
    </recommendedName>
    <alternativeName>
        <fullName evidence="7">Cytochrome c oxidase polypeptide VIII</fullName>
    </alternativeName>
</protein>
<dbReference type="GO" id="GO:0005743">
    <property type="term" value="C:mitochondrial inner membrane"/>
    <property type="evidence" value="ECO:0007669"/>
    <property type="project" value="UniProtKB-SubCell"/>
</dbReference>
<keyword evidence="5 7" id="KW-0496">Mitochondrion</keyword>
<dbReference type="InterPro" id="IPR004202">
    <property type="entry name" value="COX7C/Cox8"/>
</dbReference>
<keyword evidence="4 7" id="KW-0999">Mitochondrion inner membrane</keyword>
<evidence type="ECO:0000256" key="7">
    <source>
        <dbReference type="RuleBase" id="RU368123"/>
    </source>
</evidence>
<proteinExistence type="inferred from homology"/>
<dbReference type="AlphaFoldDB" id="A0A1B7NGA2"/>
<evidence type="ECO:0000256" key="2">
    <source>
        <dbReference type="ARBA" id="ARBA00004673"/>
    </source>
</evidence>
<feature type="transmembrane region" description="Helical" evidence="7">
    <location>
        <begin position="45"/>
        <end position="65"/>
    </location>
</feature>
<dbReference type="EMBL" id="KV448131">
    <property type="protein sequence ID" value="OAX43885.1"/>
    <property type="molecule type" value="Genomic_DNA"/>
</dbReference>
<dbReference type="Proteomes" id="UP000092154">
    <property type="component" value="Unassembled WGS sequence"/>
</dbReference>
<evidence type="ECO:0000256" key="4">
    <source>
        <dbReference type="ARBA" id="ARBA00022792"/>
    </source>
</evidence>
<comment type="function">
    <text evidence="7">Component of the cytochrome c oxidase, the last enzyme in the mitochondrial electron transport chain which drives oxidative phosphorylation. The respiratory chain contains 3 multisubunit complexes succinate dehydrogenase (complex II, CII), ubiquinol-cytochrome c oxidoreductase (cytochrome b-c1 complex, complex III, CIII) and cytochrome c oxidase (complex IV, CIV), that cooperate to transfer electrons derived from NADH and succinate to molecular oxygen, creating an electrochemical gradient over the inner membrane that drives transmembrane transport and the ATP synthase. Cytochrome c oxidase is the component of the respiratory chain that catalyzes the reduction of oxygen to water. Electrons originating from reduced cytochrome c in the intermembrane space (IMS) are transferred via the dinuclear copper A center (CU(A)) of subunit 2 and heme A of subunit 1 to the active site in subunit 1, a binuclear center (BNC) formed by heme A3 and copper B (CU(B)). The BNC reduces molecular oxygen to 2 water molecules using 4 electrons from cytochrome c in the IMS and 4 protons from the mitochondrial matrix.</text>
</comment>
<evidence type="ECO:0000313" key="9">
    <source>
        <dbReference type="Proteomes" id="UP000092154"/>
    </source>
</evidence>
<dbReference type="STRING" id="1314800.A0A1B7NGA2"/>
<keyword evidence="7" id="KW-0812">Transmembrane</keyword>
<dbReference type="UniPathway" id="UPA00705"/>
<evidence type="ECO:0000256" key="1">
    <source>
        <dbReference type="ARBA" id="ARBA00004434"/>
    </source>
</evidence>
<gene>
    <name evidence="8" type="ORF">K503DRAFT_795952</name>
</gene>
<dbReference type="GO" id="GO:0006123">
    <property type="term" value="P:mitochondrial electron transport, cytochrome c to oxygen"/>
    <property type="evidence" value="ECO:0007669"/>
    <property type="project" value="UniProtKB-UniRule"/>
</dbReference>
<sequence length="77" mass="8500">MLAHRVPHSLRAQVSRVRVAPHARFVHGHGEYHHLPFQFPGKKRLAFGIKLTAYLVTGFAIPFAAAKFQLNKSAAGA</sequence>
<comment type="subcellular location">
    <subcellularLocation>
        <location evidence="1 7">Mitochondrion inner membrane</location>
        <topology evidence="1 7">Single-pass membrane protein</topology>
    </subcellularLocation>
</comment>
<comment type="similarity">
    <text evidence="3 7">Belongs to the cytochrome c oxidase VIIc family.</text>
</comment>
<dbReference type="OrthoDB" id="9974841at2759"/>
<evidence type="ECO:0000256" key="3">
    <source>
        <dbReference type="ARBA" id="ARBA00010514"/>
    </source>
</evidence>
<accession>A0A1B7NGA2</accession>
<dbReference type="InParanoid" id="A0A1B7NGA2"/>
<dbReference type="GO" id="GO:0045277">
    <property type="term" value="C:respiratory chain complex IV"/>
    <property type="evidence" value="ECO:0007669"/>
    <property type="project" value="UniProtKB-UniRule"/>
</dbReference>
<dbReference type="Gene3D" id="4.10.49.10">
    <property type="entry name" value="Cytochrome c oxidase subunit VIIc"/>
    <property type="match status" value="1"/>
</dbReference>
<keyword evidence="9" id="KW-1185">Reference proteome</keyword>
<reference evidence="8 9" key="1">
    <citation type="submission" date="2016-06" db="EMBL/GenBank/DDBJ databases">
        <title>Comparative genomics of the ectomycorrhizal sister species Rhizopogon vinicolor and Rhizopogon vesiculosus (Basidiomycota: Boletales) reveals a divergence of the mating type B locus.</title>
        <authorList>
            <consortium name="DOE Joint Genome Institute"/>
            <person name="Mujic A.B."/>
            <person name="Kuo A."/>
            <person name="Tritt A."/>
            <person name="Lipzen A."/>
            <person name="Chen C."/>
            <person name="Johnson J."/>
            <person name="Sharma A."/>
            <person name="Barry K."/>
            <person name="Grigoriev I.V."/>
            <person name="Spatafora J.W."/>
        </authorList>
    </citation>
    <scope>NUCLEOTIDE SEQUENCE [LARGE SCALE GENOMIC DNA]</scope>
    <source>
        <strain evidence="8 9">AM-OR11-026</strain>
    </source>
</reference>
<keyword evidence="6 7" id="KW-0472">Membrane</keyword>
<keyword evidence="7" id="KW-1133">Transmembrane helix</keyword>
<dbReference type="InterPro" id="IPR036636">
    <property type="entry name" value="COX7C/Cox8_sf"/>
</dbReference>